<reference evidence="5" key="2">
    <citation type="journal article" date="2021" name="PeerJ">
        <title>Extensive microbial diversity within the chicken gut microbiome revealed by metagenomics and culture.</title>
        <authorList>
            <person name="Gilroy R."/>
            <person name="Ravi A."/>
            <person name="Getino M."/>
            <person name="Pursley I."/>
            <person name="Horton D.L."/>
            <person name="Alikhan N.F."/>
            <person name="Baker D."/>
            <person name="Gharbi K."/>
            <person name="Hall N."/>
            <person name="Watson M."/>
            <person name="Adriaenssens E.M."/>
            <person name="Foster-Nyarko E."/>
            <person name="Jarju S."/>
            <person name="Secka A."/>
            <person name="Antonio M."/>
            <person name="Oren A."/>
            <person name="Chaudhuri R.R."/>
            <person name="La Ragione R."/>
            <person name="Hildebrand F."/>
            <person name="Pallen M.J."/>
        </authorList>
    </citation>
    <scope>NUCLEOTIDE SEQUENCE</scope>
    <source>
        <strain evidence="5">13766</strain>
    </source>
</reference>
<evidence type="ECO:0000256" key="2">
    <source>
        <dbReference type="ARBA" id="ARBA00022679"/>
    </source>
</evidence>
<dbReference type="Pfam" id="PF00588">
    <property type="entry name" value="SpoU_methylase"/>
    <property type="match status" value="1"/>
</dbReference>
<comment type="caution">
    <text evidence="5">The sequence shown here is derived from an EMBL/GenBank/DDBJ whole genome shotgun (WGS) entry which is preliminary data.</text>
</comment>
<dbReference type="Gene3D" id="3.40.1280.10">
    <property type="match status" value="1"/>
</dbReference>
<name>A0A9D1G295_9FIRM</name>
<dbReference type="Gene3D" id="3.30.1330.30">
    <property type="match status" value="1"/>
</dbReference>
<keyword evidence="2" id="KW-0808">Transferase</keyword>
<feature type="domain" description="SpoU L30e-like N-terminal" evidence="4">
    <location>
        <begin position="10"/>
        <end position="98"/>
    </location>
</feature>
<sequence length="276" mass="30924">MKTERVYSKNATYQRFEVLKTNRNKRYAYGEFWIEGVRNINEARKNGWELSSLLFSREKPLSRWAEDTLNGTRTRVNYELPLSLMRDLSGKEDTSELLAIGRMREDRFEDLPLSSTPLLALFDRPSNRGNLGTLLRSCDALGVDGLILTGHAVDLYDPEVIVASMGSFFRVHTIRIAENQSVFAFIAAMRQKYPGFQAVGTSAHAQSPIFTLDLTRPTLLMIGNETEGLCRAFKEGCDQMAAIPMSPASAATSFNVSCAATVMFYEAIRQRLAARG</sequence>
<organism evidence="5 6">
    <name type="scientific">Candidatus Alectryocaccomicrobium excrementavium</name>
    <dbReference type="NCBI Taxonomy" id="2840668"/>
    <lineage>
        <taxon>Bacteria</taxon>
        <taxon>Bacillati</taxon>
        <taxon>Bacillota</taxon>
        <taxon>Clostridia</taxon>
        <taxon>Candidatus Alectryocaccomicrobium</taxon>
    </lineage>
</organism>
<dbReference type="GO" id="GO:0032259">
    <property type="term" value="P:methylation"/>
    <property type="evidence" value="ECO:0007669"/>
    <property type="project" value="UniProtKB-KW"/>
</dbReference>
<dbReference type="SUPFAM" id="SSF75217">
    <property type="entry name" value="alpha/beta knot"/>
    <property type="match status" value="1"/>
</dbReference>
<dbReference type="InterPro" id="IPR054578">
    <property type="entry name" value="SpoU_sub_bind-like_N"/>
</dbReference>
<accession>A0A9D1G295</accession>
<evidence type="ECO:0000259" key="3">
    <source>
        <dbReference type="Pfam" id="PF00588"/>
    </source>
</evidence>
<evidence type="ECO:0000256" key="1">
    <source>
        <dbReference type="ARBA" id="ARBA00022603"/>
    </source>
</evidence>
<dbReference type="GO" id="GO:0003723">
    <property type="term" value="F:RNA binding"/>
    <property type="evidence" value="ECO:0007669"/>
    <property type="project" value="InterPro"/>
</dbReference>
<dbReference type="PANTHER" id="PTHR43191:SF2">
    <property type="entry name" value="RRNA METHYLTRANSFERASE 3, MITOCHONDRIAL"/>
    <property type="match status" value="1"/>
</dbReference>
<dbReference type="InterPro" id="IPR051259">
    <property type="entry name" value="rRNA_Methyltransferase"/>
</dbReference>
<dbReference type="InterPro" id="IPR029028">
    <property type="entry name" value="Alpha/beta_knot_MTases"/>
</dbReference>
<keyword evidence="1 5" id="KW-0489">Methyltransferase</keyword>
<evidence type="ECO:0000313" key="6">
    <source>
        <dbReference type="Proteomes" id="UP000824140"/>
    </source>
</evidence>
<evidence type="ECO:0000259" key="4">
    <source>
        <dbReference type="Pfam" id="PF22655"/>
    </source>
</evidence>
<dbReference type="GO" id="GO:0008173">
    <property type="term" value="F:RNA methyltransferase activity"/>
    <property type="evidence" value="ECO:0007669"/>
    <property type="project" value="InterPro"/>
</dbReference>
<dbReference type="InterPro" id="IPR029026">
    <property type="entry name" value="tRNA_m1G_MTases_N"/>
</dbReference>
<dbReference type="AlphaFoldDB" id="A0A9D1G295"/>
<gene>
    <name evidence="5" type="ORF">IAA84_13265</name>
</gene>
<dbReference type="Proteomes" id="UP000824140">
    <property type="component" value="Unassembled WGS sequence"/>
</dbReference>
<dbReference type="SUPFAM" id="SSF55315">
    <property type="entry name" value="L30e-like"/>
    <property type="match status" value="1"/>
</dbReference>
<dbReference type="GO" id="GO:0006396">
    <property type="term" value="P:RNA processing"/>
    <property type="evidence" value="ECO:0007669"/>
    <property type="project" value="InterPro"/>
</dbReference>
<dbReference type="InterPro" id="IPR001537">
    <property type="entry name" value="SpoU_MeTrfase"/>
</dbReference>
<evidence type="ECO:0000313" key="5">
    <source>
        <dbReference type="EMBL" id="HIS93978.1"/>
    </source>
</evidence>
<dbReference type="InterPro" id="IPR029064">
    <property type="entry name" value="Ribosomal_eL30-like_sf"/>
</dbReference>
<dbReference type="Pfam" id="PF22655">
    <property type="entry name" value="SpoU_sub_bind_like"/>
    <property type="match status" value="1"/>
</dbReference>
<dbReference type="PANTHER" id="PTHR43191">
    <property type="entry name" value="RRNA METHYLTRANSFERASE 3"/>
    <property type="match status" value="1"/>
</dbReference>
<feature type="domain" description="tRNA/rRNA methyltransferase SpoU type" evidence="3">
    <location>
        <begin position="120"/>
        <end position="265"/>
    </location>
</feature>
<reference evidence="5" key="1">
    <citation type="submission" date="2020-10" db="EMBL/GenBank/DDBJ databases">
        <authorList>
            <person name="Gilroy R."/>
        </authorList>
    </citation>
    <scope>NUCLEOTIDE SEQUENCE</scope>
    <source>
        <strain evidence="5">13766</strain>
    </source>
</reference>
<protein>
    <submittedName>
        <fullName evidence="5">rRNA methyltransferase</fullName>
    </submittedName>
</protein>
<proteinExistence type="predicted"/>
<dbReference type="EMBL" id="DVJN01000253">
    <property type="protein sequence ID" value="HIS93978.1"/>
    <property type="molecule type" value="Genomic_DNA"/>
</dbReference>